<organism evidence="1 2">
    <name type="scientific">Timema podura</name>
    <name type="common">Walking stick</name>
    <dbReference type="NCBI Taxonomy" id="61482"/>
    <lineage>
        <taxon>Eukaryota</taxon>
        <taxon>Metazoa</taxon>
        <taxon>Ecdysozoa</taxon>
        <taxon>Arthropoda</taxon>
        <taxon>Hexapoda</taxon>
        <taxon>Insecta</taxon>
        <taxon>Pterygota</taxon>
        <taxon>Neoptera</taxon>
        <taxon>Polyneoptera</taxon>
        <taxon>Phasmatodea</taxon>
        <taxon>Timematodea</taxon>
        <taxon>Timematoidea</taxon>
        <taxon>Timematidae</taxon>
        <taxon>Timema</taxon>
    </lineage>
</organism>
<sequence length="254" mass="27976">MPVVLSQTTEDGEIEKQSNMKSFPVVDIEFAESAGLRGIKDIKVFLCHHFRNDGPSVMYQEGNAVLLECDMKSVLDNNPMLTCLQTKWPNIEIQWRSGKANTTHAPKLKKGALLSDHMVFPNPLIIALLTLCAGANEETHANLLMVTSWNMLPRLMGCWTRLIASLVTSVARVLVTLSVTSNKQAQAMATASASYARGDHDMKEEDNSVTVGKKGLNGLIVVSNARRDRLADRFGSLQPINLHEVCRGCMSSCY</sequence>
<reference evidence="1" key="1">
    <citation type="submission" date="2021-03" db="EMBL/GenBank/DDBJ databases">
        <authorList>
            <person name="Tran Van P."/>
        </authorList>
    </citation>
    <scope>NUCLEOTIDE SEQUENCE</scope>
</reference>
<dbReference type="Proteomes" id="UP001153148">
    <property type="component" value="Unassembled WGS sequence"/>
</dbReference>
<protein>
    <submittedName>
        <fullName evidence="1">Uncharacterized protein</fullName>
    </submittedName>
</protein>
<comment type="caution">
    <text evidence="1">The sequence shown here is derived from an EMBL/GenBank/DDBJ whole genome shotgun (WGS) entry which is preliminary data.</text>
</comment>
<evidence type="ECO:0000313" key="1">
    <source>
        <dbReference type="EMBL" id="CAG2055826.1"/>
    </source>
</evidence>
<accession>A0ABN7NS70</accession>
<proteinExistence type="predicted"/>
<keyword evidence="2" id="KW-1185">Reference proteome</keyword>
<name>A0ABN7NS70_TIMPD</name>
<dbReference type="EMBL" id="CAJPIN010002948">
    <property type="protein sequence ID" value="CAG2055826.1"/>
    <property type="molecule type" value="Genomic_DNA"/>
</dbReference>
<evidence type="ECO:0000313" key="2">
    <source>
        <dbReference type="Proteomes" id="UP001153148"/>
    </source>
</evidence>
<gene>
    <name evidence="1" type="ORF">TPAB3V08_LOCUS2825</name>
</gene>